<dbReference type="InterPro" id="IPR029069">
    <property type="entry name" value="HotDog_dom_sf"/>
</dbReference>
<organism evidence="1 2">
    <name type="scientific">Pseudopedobacter saltans</name>
    <dbReference type="NCBI Taxonomy" id="151895"/>
    <lineage>
        <taxon>Bacteria</taxon>
        <taxon>Pseudomonadati</taxon>
        <taxon>Bacteroidota</taxon>
        <taxon>Sphingobacteriia</taxon>
        <taxon>Sphingobacteriales</taxon>
        <taxon>Sphingobacteriaceae</taxon>
        <taxon>Pseudopedobacter</taxon>
    </lineage>
</organism>
<dbReference type="AlphaFoldDB" id="A0A2W5F3Z9"/>
<dbReference type="CDD" id="cd00586">
    <property type="entry name" value="4HBT"/>
    <property type="match status" value="1"/>
</dbReference>
<name>A0A2W5F3Z9_9SPHI</name>
<dbReference type="SUPFAM" id="SSF54637">
    <property type="entry name" value="Thioesterase/thiol ester dehydrase-isomerase"/>
    <property type="match status" value="1"/>
</dbReference>
<dbReference type="PANTHER" id="PTHR31793:SF24">
    <property type="entry name" value="LONG-CHAIN ACYL-COA THIOESTERASE FADM"/>
    <property type="match status" value="1"/>
</dbReference>
<protein>
    <submittedName>
        <fullName evidence="1">Thioesterase</fullName>
    </submittedName>
</protein>
<dbReference type="PANTHER" id="PTHR31793">
    <property type="entry name" value="4-HYDROXYBENZOYL-COA THIOESTERASE FAMILY MEMBER"/>
    <property type="match status" value="1"/>
</dbReference>
<comment type="caution">
    <text evidence="1">The sequence shown here is derived from an EMBL/GenBank/DDBJ whole genome shotgun (WGS) entry which is preliminary data.</text>
</comment>
<dbReference type="Gene3D" id="3.10.129.10">
    <property type="entry name" value="Hotdog Thioesterase"/>
    <property type="match status" value="1"/>
</dbReference>
<accession>A0A2W5F3Z9</accession>
<proteinExistence type="predicted"/>
<dbReference type="GO" id="GO:0047617">
    <property type="term" value="F:fatty acyl-CoA hydrolase activity"/>
    <property type="evidence" value="ECO:0007669"/>
    <property type="project" value="TreeGrafter"/>
</dbReference>
<evidence type="ECO:0000313" key="1">
    <source>
        <dbReference type="EMBL" id="PZP50118.1"/>
    </source>
</evidence>
<dbReference type="EMBL" id="QFOI01000081">
    <property type="protein sequence ID" value="PZP50118.1"/>
    <property type="molecule type" value="Genomic_DNA"/>
</dbReference>
<dbReference type="InterPro" id="IPR050563">
    <property type="entry name" value="4-hydroxybenzoyl-CoA_TE"/>
</dbReference>
<dbReference type="Pfam" id="PF13279">
    <property type="entry name" value="4HBT_2"/>
    <property type="match status" value="1"/>
</dbReference>
<evidence type="ECO:0000313" key="2">
    <source>
        <dbReference type="Proteomes" id="UP000249645"/>
    </source>
</evidence>
<gene>
    <name evidence="1" type="ORF">DI598_06340</name>
</gene>
<sequence>MWSMIDINGHLRHSAYADFAAQARVNILEKMGFSKELFRLHIGPILFREELVYLKEIRMNDYVEVSCELVKCNEDASRYTLQSVVYRKSDGVKAAEINVDGAWLDLNNRKLTAIPEIMKTTFLNMPKANGFRVEVMSY</sequence>
<dbReference type="Proteomes" id="UP000249645">
    <property type="component" value="Unassembled WGS sequence"/>
</dbReference>
<reference evidence="1 2" key="1">
    <citation type="submission" date="2017-11" db="EMBL/GenBank/DDBJ databases">
        <title>Infants hospitalized years apart are colonized by the same room-sourced microbial strains.</title>
        <authorList>
            <person name="Brooks B."/>
            <person name="Olm M.R."/>
            <person name="Firek B.A."/>
            <person name="Baker R."/>
            <person name="Thomas B.C."/>
            <person name="Morowitz M.J."/>
            <person name="Banfield J.F."/>
        </authorList>
    </citation>
    <scope>NUCLEOTIDE SEQUENCE [LARGE SCALE GENOMIC DNA]</scope>
    <source>
        <strain evidence="1">S2_009_000_R2_76</strain>
    </source>
</reference>